<dbReference type="InterPro" id="IPR057724">
    <property type="entry name" value="TCTN1-3_N"/>
</dbReference>
<dbReference type="EMBL" id="VOFY01000010">
    <property type="protein sequence ID" value="KAA8589195.1"/>
    <property type="molecule type" value="Genomic_DNA"/>
</dbReference>
<gene>
    <name evidence="4" type="ORF">FQN60_010540</name>
</gene>
<dbReference type="PANTHER" id="PTHR14611">
    <property type="entry name" value="TECTONIC FAMILY MEMBER"/>
    <property type="match status" value="1"/>
</dbReference>
<evidence type="ECO:0000313" key="4">
    <source>
        <dbReference type="EMBL" id="KAA8589195.1"/>
    </source>
</evidence>
<feature type="domain" description="Tectonic-1-3 N-terminal" evidence="3">
    <location>
        <begin position="94"/>
        <end position="132"/>
    </location>
</feature>
<feature type="compositionally biased region" description="Polar residues" evidence="1">
    <location>
        <begin position="41"/>
        <end position="54"/>
    </location>
</feature>
<accession>A0A5J5D9J9</accession>
<dbReference type="Proteomes" id="UP000327493">
    <property type="component" value="Chromosome 10"/>
</dbReference>
<protein>
    <recommendedName>
        <fullName evidence="3">Tectonic-1-3 N-terminal domain-containing protein</fullName>
    </recommendedName>
</protein>
<keyword evidence="2" id="KW-0732">Signal</keyword>
<dbReference type="GO" id="GO:1904491">
    <property type="term" value="P:protein localization to ciliary transition zone"/>
    <property type="evidence" value="ECO:0007669"/>
    <property type="project" value="TreeGrafter"/>
</dbReference>
<feature type="region of interest" description="Disordered" evidence="1">
    <location>
        <begin position="41"/>
        <end position="75"/>
    </location>
</feature>
<feature type="non-terminal residue" evidence="4">
    <location>
        <position position="133"/>
    </location>
</feature>
<dbReference type="PANTHER" id="PTHR14611:SF1">
    <property type="entry name" value="TECTONIC-1"/>
    <property type="match status" value="1"/>
</dbReference>
<comment type="caution">
    <text evidence="4">The sequence shown here is derived from an EMBL/GenBank/DDBJ whole genome shotgun (WGS) entry which is preliminary data.</text>
</comment>
<evidence type="ECO:0000256" key="2">
    <source>
        <dbReference type="SAM" id="SignalP"/>
    </source>
</evidence>
<dbReference type="InterPro" id="IPR040354">
    <property type="entry name" value="TCTN1-3"/>
</dbReference>
<feature type="chain" id="PRO_5023809890" description="Tectonic-1-3 N-terminal domain-containing protein" evidence="2">
    <location>
        <begin position="21"/>
        <end position="133"/>
    </location>
</feature>
<organism evidence="4 5">
    <name type="scientific">Etheostoma spectabile</name>
    <name type="common">orangethroat darter</name>
    <dbReference type="NCBI Taxonomy" id="54343"/>
    <lineage>
        <taxon>Eukaryota</taxon>
        <taxon>Metazoa</taxon>
        <taxon>Chordata</taxon>
        <taxon>Craniata</taxon>
        <taxon>Vertebrata</taxon>
        <taxon>Euteleostomi</taxon>
        <taxon>Actinopterygii</taxon>
        <taxon>Neopterygii</taxon>
        <taxon>Teleostei</taxon>
        <taxon>Neoteleostei</taxon>
        <taxon>Acanthomorphata</taxon>
        <taxon>Eupercaria</taxon>
        <taxon>Perciformes</taxon>
        <taxon>Percoidei</taxon>
        <taxon>Percidae</taxon>
        <taxon>Etheostomatinae</taxon>
        <taxon>Etheostoma</taxon>
    </lineage>
</organism>
<evidence type="ECO:0000313" key="5">
    <source>
        <dbReference type="Proteomes" id="UP000327493"/>
    </source>
</evidence>
<dbReference type="Pfam" id="PF25752">
    <property type="entry name" value="DUF1619_N"/>
    <property type="match status" value="1"/>
</dbReference>
<feature type="compositionally biased region" description="Low complexity" evidence="1">
    <location>
        <begin position="55"/>
        <end position="70"/>
    </location>
</feature>
<keyword evidence="5" id="KW-1185">Reference proteome</keyword>
<sequence length="133" mass="14028">MAVSVAVLFLLLSFTAVTTSENTTSYDFNTTFGDRDVTYNATDNDAATQPTQFYSTAPTAPTEPTAPSPSGAVEPLQPSLAVSGRLLSPATDVGRLCPCDERQDVCDINCCCDPACTDEVALFTGCSVDTVRQ</sequence>
<evidence type="ECO:0000259" key="3">
    <source>
        <dbReference type="Pfam" id="PF25752"/>
    </source>
</evidence>
<dbReference type="AlphaFoldDB" id="A0A5J5D9J9"/>
<evidence type="ECO:0000256" key="1">
    <source>
        <dbReference type="SAM" id="MobiDB-lite"/>
    </source>
</evidence>
<reference evidence="4 5" key="1">
    <citation type="submission" date="2019-08" db="EMBL/GenBank/DDBJ databases">
        <title>A chromosome-level genome assembly, high-density linkage maps, and genome scans reveal the genomic architecture of hybrid incompatibilities underlying speciation via character displacement in darters (Percidae: Etheostominae).</title>
        <authorList>
            <person name="Moran R.L."/>
            <person name="Catchen J.M."/>
            <person name="Fuller R.C."/>
        </authorList>
    </citation>
    <scope>NUCLEOTIDE SEQUENCE [LARGE SCALE GENOMIC DNA]</scope>
    <source>
        <strain evidence="4">EspeVRDwgs_2016</strain>
        <tissue evidence="4">Muscle</tissue>
    </source>
</reference>
<dbReference type="GO" id="GO:0060271">
    <property type="term" value="P:cilium assembly"/>
    <property type="evidence" value="ECO:0007669"/>
    <property type="project" value="TreeGrafter"/>
</dbReference>
<name>A0A5J5D9J9_9PERO</name>
<feature type="signal peptide" evidence="2">
    <location>
        <begin position="1"/>
        <end position="20"/>
    </location>
</feature>
<proteinExistence type="predicted"/>
<dbReference type="GO" id="GO:0036038">
    <property type="term" value="C:MKS complex"/>
    <property type="evidence" value="ECO:0007669"/>
    <property type="project" value="TreeGrafter"/>
</dbReference>